<dbReference type="Pfam" id="PF19111">
    <property type="entry name" value="DUF5798"/>
    <property type="match status" value="1"/>
</dbReference>
<organism evidence="3 4">
    <name type="scientific">Haloarcula saliterrae</name>
    <dbReference type="NCBI Taxonomy" id="2950534"/>
    <lineage>
        <taxon>Archaea</taxon>
        <taxon>Methanobacteriati</taxon>
        <taxon>Methanobacteriota</taxon>
        <taxon>Stenosarchaea group</taxon>
        <taxon>Halobacteria</taxon>
        <taxon>Halobacteriales</taxon>
        <taxon>Haloarculaceae</taxon>
        <taxon>Haloarcula</taxon>
    </lineage>
</organism>
<evidence type="ECO:0000256" key="1">
    <source>
        <dbReference type="SAM" id="Coils"/>
    </source>
</evidence>
<dbReference type="InterPro" id="IPR043816">
    <property type="entry name" value="DUF5798"/>
</dbReference>
<dbReference type="RefSeq" id="WP_310918868.1">
    <property type="nucleotide sequence ID" value="NZ_JAMQON010000001.1"/>
</dbReference>
<comment type="caution">
    <text evidence="3">The sequence shown here is derived from an EMBL/GenBank/DDBJ whole genome shotgun (WGS) entry which is preliminary data.</text>
</comment>
<evidence type="ECO:0000256" key="2">
    <source>
        <dbReference type="SAM" id="MobiDB-lite"/>
    </source>
</evidence>
<evidence type="ECO:0000313" key="3">
    <source>
        <dbReference type="EMBL" id="MDS0259282.1"/>
    </source>
</evidence>
<feature type="coiled-coil region" evidence="1">
    <location>
        <begin position="10"/>
        <end position="51"/>
    </location>
</feature>
<name>A0ABU2FAQ4_9EURY</name>
<keyword evidence="1" id="KW-0175">Coiled coil</keyword>
<keyword evidence="4" id="KW-1185">Reference proteome</keyword>
<protein>
    <submittedName>
        <fullName evidence="3">DUF5798 family protein</fullName>
    </submittedName>
</protein>
<proteinExistence type="predicted"/>
<evidence type="ECO:0000313" key="4">
    <source>
        <dbReference type="Proteomes" id="UP001259659"/>
    </source>
</evidence>
<reference evidence="3 4" key="1">
    <citation type="submission" date="2022-06" db="EMBL/GenBank/DDBJ databases">
        <title>Haloarcula sp. a new haloarchaeum isolate from saline soil.</title>
        <authorList>
            <person name="Strakova D."/>
            <person name="Galisteo C."/>
            <person name="Sanchez-Porro C."/>
            <person name="Ventosa A."/>
        </authorList>
    </citation>
    <scope>NUCLEOTIDE SEQUENCE [LARGE SCALE GENOMIC DNA]</scope>
    <source>
        <strain evidence="3 4">S1CR25-12</strain>
    </source>
</reference>
<dbReference type="EMBL" id="JAMQON010000001">
    <property type="protein sequence ID" value="MDS0259282.1"/>
    <property type="molecule type" value="Genomic_DNA"/>
</dbReference>
<gene>
    <name evidence="3" type="ORF">NDI56_07740</name>
</gene>
<sequence>MGLGSTAKKLQKVADIADELYAKVNEQREQLQELRGAVEETNTRVTEMDRELGQQRALLEAIAEEQGLDADEILTEAVIEDAEAASPDRAEPDQSVAESTD</sequence>
<dbReference type="Proteomes" id="UP001259659">
    <property type="component" value="Unassembled WGS sequence"/>
</dbReference>
<feature type="region of interest" description="Disordered" evidence="2">
    <location>
        <begin position="79"/>
        <end position="101"/>
    </location>
</feature>
<accession>A0ABU2FAQ4</accession>